<dbReference type="InterPro" id="IPR036259">
    <property type="entry name" value="MFS_trans_sf"/>
</dbReference>
<feature type="transmembrane region" description="Helical" evidence="5">
    <location>
        <begin position="217"/>
        <end position="235"/>
    </location>
</feature>
<dbReference type="InterPro" id="IPR053160">
    <property type="entry name" value="MFS_DHA3_Transporter"/>
</dbReference>
<feature type="transmembrane region" description="Helical" evidence="5">
    <location>
        <begin position="160"/>
        <end position="180"/>
    </location>
</feature>
<feature type="transmembrane region" description="Helical" evidence="5">
    <location>
        <begin position="334"/>
        <end position="357"/>
    </location>
</feature>
<dbReference type="InterPro" id="IPR006311">
    <property type="entry name" value="TAT_signal"/>
</dbReference>
<evidence type="ECO:0000256" key="4">
    <source>
        <dbReference type="ARBA" id="ARBA00023136"/>
    </source>
</evidence>
<dbReference type="EMBL" id="QEKW01000011">
    <property type="protein sequence ID" value="PVZ07712.1"/>
    <property type="molecule type" value="Genomic_DNA"/>
</dbReference>
<dbReference type="PANTHER" id="PTHR23530">
    <property type="entry name" value="TRANSPORT PROTEIN-RELATED"/>
    <property type="match status" value="1"/>
</dbReference>
<proteinExistence type="predicted"/>
<dbReference type="GO" id="GO:0005886">
    <property type="term" value="C:plasma membrane"/>
    <property type="evidence" value="ECO:0007669"/>
    <property type="project" value="UniProtKB-SubCell"/>
</dbReference>
<feature type="transmembrane region" description="Helical" evidence="5">
    <location>
        <begin position="281"/>
        <end position="299"/>
    </location>
</feature>
<keyword evidence="8" id="KW-1185">Reference proteome</keyword>
<evidence type="ECO:0000256" key="2">
    <source>
        <dbReference type="ARBA" id="ARBA00022692"/>
    </source>
</evidence>
<feature type="transmembrane region" description="Helical" evidence="5">
    <location>
        <begin position="7"/>
        <end position="25"/>
    </location>
</feature>
<keyword evidence="3 5" id="KW-1133">Transmembrane helix</keyword>
<dbReference type="AlphaFoldDB" id="A0A2U1F6D8"/>
<dbReference type="Gene3D" id="1.20.1250.20">
    <property type="entry name" value="MFS general substrate transporter like domains"/>
    <property type="match status" value="1"/>
</dbReference>
<feature type="transmembrane region" description="Helical" evidence="5">
    <location>
        <begin position="93"/>
        <end position="116"/>
    </location>
</feature>
<protein>
    <submittedName>
        <fullName evidence="7">MFS transporter</fullName>
    </submittedName>
</protein>
<evidence type="ECO:0000259" key="6">
    <source>
        <dbReference type="PROSITE" id="PS50850"/>
    </source>
</evidence>
<reference evidence="7 8" key="1">
    <citation type="submission" date="2018-04" db="EMBL/GenBank/DDBJ databases">
        <title>Genomic Encyclopedia of Type Strains, Phase IV (KMG-IV): sequencing the most valuable type-strain genomes for metagenomic binning, comparative biology and taxonomic classification.</title>
        <authorList>
            <person name="Goeker M."/>
        </authorList>
    </citation>
    <scope>NUCLEOTIDE SEQUENCE [LARGE SCALE GENOMIC DNA]</scope>
    <source>
        <strain evidence="7 8">DSM 45771</strain>
    </source>
</reference>
<organism evidence="7 8">
    <name type="scientific">Actinomycetospora cinnamomea</name>
    <dbReference type="NCBI Taxonomy" id="663609"/>
    <lineage>
        <taxon>Bacteria</taxon>
        <taxon>Bacillati</taxon>
        <taxon>Actinomycetota</taxon>
        <taxon>Actinomycetes</taxon>
        <taxon>Pseudonocardiales</taxon>
        <taxon>Pseudonocardiaceae</taxon>
        <taxon>Actinomycetospora</taxon>
    </lineage>
</organism>
<sequence length="391" mass="39470">MPRGFTARVVAVEALGQFVPLYPLYALLFADHGLSDAAISALFGLWSLTTLVLEVPSGAWADVTSRRRMLAASGALTAAAFALWVLVPSTAAFAVGFVLWGVATALGSGTLEALVYDALERWDATDRYATLMGRARSGYLLAILVATLLAAPLVQRGGYGLPGLVGSAATLAGGALALTLPEAPRERPPRTTGRVTAAVADWWATLRDGVADVSRTALLRRAVVVTALLTGLLAFDEYLPLVAADGGASPALVAVLLAVVGVAEAGCAALAGRCARLGPRVLAVLLAGAALAVAAGALLPVAPGFVAIAVGYGVLGMLLVVVETRVQEAVTGEARATVTSVAGFGSEAVGIAVLVVVGVGSVWVALPVLVAALAGPLLGVAVLVSRTDGRR</sequence>
<feature type="transmembrane region" description="Helical" evidence="5">
    <location>
        <begin position="69"/>
        <end position="87"/>
    </location>
</feature>
<name>A0A2U1F6D8_9PSEU</name>
<dbReference type="PANTHER" id="PTHR23530:SF1">
    <property type="entry name" value="PERMEASE, MAJOR FACILITATOR SUPERFAMILY-RELATED"/>
    <property type="match status" value="1"/>
</dbReference>
<dbReference type="GO" id="GO:0022857">
    <property type="term" value="F:transmembrane transporter activity"/>
    <property type="evidence" value="ECO:0007669"/>
    <property type="project" value="InterPro"/>
</dbReference>
<feature type="transmembrane region" description="Helical" evidence="5">
    <location>
        <begin position="247"/>
        <end position="269"/>
    </location>
</feature>
<dbReference type="PROSITE" id="PS50850">
    <property type="entry name" value="MFS"/>
    <property type="match status" value="1"/>
</dbReference>
<evidence type="ECO:0000313" key="8">
    <source>
        <dbReference type="Proteomes" id="UP000245639"/>
    </source>
</evidence>
<dbReference type="Pfam" id="PF07690">
    <property type="entry name" value="MFS_1"/>
    <property type="match status" value="1"/>
</dbReference>
<feature type="transmembrane region" description="Helical" evidence="5">
    <location>
        <begin position="305"/>
        <end position="322"/>
    </location>
</feature>
<dbReference type="OrthoDB" id="350307at2"/>
<feature type="transmembrane region" description="Helical" evidence="5">
    <location>
        <begin position="37"/>
        <end position="57"/>
    </location>
</feature>
<dbReference type="PROSITE" id="PS51318">
    <property type="entry name" value="TAT"/>
    <property type="match status" value="1"/>
</dbReference>
<evidence type="ECO:0000256" key="5">
    <source>
        <dbReference type="SAM" id="Phobius"/>
    </source>
</evidence>
<evidence type="ECO:0000256" key="3">
    <source>
        <dbReference type="ARBA" id="ARBA00022989"/>
    </source>
</evidence>
<gene>
    <name evidence="7" type="ORF">C8D89_11183</name>
</gene>
<feature type="transmembrane region" description="Helical" evidence="5">
    <location>
        <begin position="363"/>
        <end position="384"/>
    </location>
</feature>
<accession>A0A2U1F6D8</accession>
<comment type="subcellular location">
    <subcellularLocation>
        <location evidence="1">Cell membrane</location>
        <topology evidence="1">Multi-pass membrane protein</topology>
    </subcellularLocation>
</comment>
<keyword evidence="2 5" id="KW-0812">Transmembrane</keyword>
<feature type="domain" description="Major facilitator superfamily (MFS) profile" evidence="6">
    <location>
        <begin position="1"/>
        <end position="388"/>
    </location>
</feature>
<evidence type="ECO:0000256" key="1">
    <source>
        <dbReference type="ARBA" id="ARBA00004651"/>
    </source>
</evidence>
<dbReference type="RefSeq" id="WP_116709774.1">
    <property type="nucleotide sequence ID" value="NZ_QEKW01000011.1"/>
</dbReference>
<feature type="transmembrane region" description="Helical" evidence="5">
    <location>
        <begin position="137"/>
        <end position="154"/>
    </location>
</feature>
<comment type="caution">
    <text evidence="7">The sequence shown here is derived from an EMBL/GenBank/DDBJ whole genome shotgun (WGS) entry which is preliminary data.</text>
</comment>
<dbReference type="SUPFAM" id="SSF103473">
    <property type="entry name" value="MFS general substrate transporter"/>
    <property type="match status" value="1"/>
</dbReference>
<dbReference type="Proteomes" id="UP000245639">
    <property type="component" value="Unassembled WGS sequence"/>
</dbReference>
<keyword evidence="4 5" id="KW-0472">Membrane</keyword>
<dbReference type="InterPro" id="IPR020846">
    <property type="entry name" value="MFS_dom"/>
</dbReference>
<evidence type="ECO:0000313" key="7">
    <source>
        <dbReference type="EMBL" id="PVZ07712.1"/>
    </source>
</evidence>
<dbReference type="InterPro" id="IPR011701">
    <property type="entry name" value="MFS"/>
</dbReference>